<name>A0AAV5HWI2_9ROSI</name>
<comment type="caution">
    <text evidence="1">The sequence shown here is derived from an EMBL/GenBank/DDBJ whole genome shotgun (WGS) entry which is preliminary data.</text>
</comment>
<dbReference type="EMBL" id="BPVZ01000006">
    <property type="protein sequence ID" value="GKU93232.1"/>
    <property type="molecule type" value="Genomic_DNA"/>
</dbReference>
<sequence length="38" mass="4369">MQSSSYPLRDTVFILSFARCSLHLSFFLRCGLHLGCDF</sequence>
<evidence type="ECO:0000313" key="1">
    <source>
        <dbReference type="EMBL" id="GKU93232.1"/>
    </source>
</evidence>
<evidence type="ECO:0000313" key="2">
    <source>
        <dbReference type="Proteomes" id="UP001054252"/>
    </source>
</evidence>
<dbReference type="Proteomes" id="UP001054252">
    <property type="component" value="Unassembled WGS sequence"/>
</dbReference>
<organism evidence="1 2">
    <name type="scientific">Rubroshorea leprosula</name>
    <dbReference type="NCBI Taxonomy" id="152421"/>
    <lineage>
        <taxon>Eukaryota</taxon>
        <taxon>Viridiplantae</taxon>
        <taxon>Streptophyta</taxon>
        <taxon>Embryophyta</taxon>
        <taxon>Tracheophyta</taxon>
        <taxon>Spermatophyta</taxon>
        <taxon>Magnoliopsida</taxon>
        <taxon>eudicotyledons</taxon>
        <taxon>Gunneridae</taxon>
        <taxon>Pentapetalae</taxon>
        <taxon>rosids</taxon>
        <taxon>malvids</taxon>
        <taxon>Malvales</taxon>
        <taxon>Dipterocarpaceae</taxon>
        <taxon>Rubroshorea</taxon>
    </lineage>
</organism>
<protein>
    <submittedName>
        <fullName evidence="1">Uncharacterized protein</fullName>
    </submittedName>
</protein>
<gene>
    <name evidence="1" type="ORF">SLEP1_g6840</name>
</gene>
<keyword evidence="2" id="KW-1185">Reference proteome</keyword>
<dbReference type="AlphaFoldDB" id="A0AAV5HWI2"/>
<reference evidence="1 2" key="1">
    <citation type="journal article" date="2021" name="Commun. Biol.">
        <title>The genome of Shorea leprosula (Dipterocarpaceae) highlights the ecological relevance of drought in aseasonal tropical rainforests.</title>
        <authorList>
            <person name="Ng K.K.S."/>
            <person name="Kobayashi M.J."/>
            <person name="Fawcett J.A."/>
            <person name="Hatakeyama M."/>
            <person name="Paape T."/>
            <person name="Ng C.H."/>
            <person name="Ang C.C."/>
            <person name="Tnah L.H."/>
            <person name="Lee C.T."/>
            <person name="Nishiyama T."/>
            <person name="Sese J."/>
            <person name="O'Brien M.J."/>
            <person name="Copetti D."/>
            <person name="Mohd Noor M.I."/>
            <person name="Ong R.C."/>
            <person name="Putra M."/>
            <person name="Sireger I.Z."/>
            <person name="Indrioko S."/>
            <person name="Kosugi Y."/>
            <person name="Izuno A."/>
            <person name="Isagi Y."/>
            <person name="Lee S.L."/>
            <person name="Shimizu K.K."/>
        </authorList>
    </citation>
    <scope>NUCLEOTIDE SEQUENCE [LARGE SCALE GENOMIC DNA]</scope>
    <source>
        <strain evidence="1">214</strain>
    </source>
</reference>
<accession>A0AAV5HWI2</accession>
<proteinExistence type="predicted"/>